<proteinExistence type="predicted"/>
<gene>
    <name evidence="1" type="ORF">CC80DRAFT_548031</name>
</gene>
<keyword evidence="2" id="KW-1185">Reference proteome</keyword>
<evidence type="ECO:0000313" key="1">
    <source>
        <dbReference type="EMBL" id="KAF1956535.1"/>
    </source>
</evidence>
<organism evidence="1 2">
    <name type="scientific">Byssothecium circinans</name>
    <dbReference type="NCBI Taxonomy" id="147558"/>
    <lineage>
        <taxon>Eukaryota</taxon>
        <taxon>Fungi</taxon>
        <taxon>Dikarya</taxon>
        <taxon>Ascomycota</taxon>
        <taxon>Pezizomycotina</taxon>
        <taxon>Dothideomycetes</taxon>
        <taxon>Pleosporomycetidae</taxon>
        <taxon>Pleosporales</taxon>
        <taxon>Massarineae</taxon>
        <taxon>Massarinaceae</taxon>
        <taxon>Byssothecium</taxon>
    </lineage>
</organism>
<dbReference type="Proteomes" id="UP000800035">
    <property type="component" value="Unassembled WGS sequence"/>
</dbReference>
<protein>
    <submittedName>
        <fullName evidence="1">Uncharacterized protein</fullName>
    </submittedName>
</protein>
<reference evidence="1" key="1">
    <citation type="journal article" date="2020" name="Stud. Mycol.">
        <title>101 Dothideomycetes genomes: a test case for predicting lifestyles and emergence of pathogens.</title>
        <authorList>
            <person name="Haridas S."/>
            <person name="Albert R."/>
            <person name="Binder M."/>
            <person name="Bloem J."/>
            <person name="Labutti K."/>
            <person name="Salamov A."/>
            <person name="Andreopoulos B."/>
            <person name="Baker S."/>
            <person name="Barry K."/>
            <person name="Bills G."/>
            <person name="Bluhm B."/>
            <person name="Cannon C."/>
            <person name="Castanera R."/>
            <person name="Culley D."/>
            <person name="Daum C."/>
            <person name="Ezra D."/>
            <person name="Gonzalez J."/>
            <person name="Henrissat B."/>
            <person name="Kuo A."/>
            <person name="Liang C."/>
            <person name="Lipzen A."/>
            <person name="Lutzoni F."/>
            <person name="Magnuson J."/>
            <person name="Mondo S."/>
            <person name="Nolan M."/>
            <person name="Ohm R."/>
            <person name="Pangilinan J."/>
            <person name="Park H.-J."/>
            <person name="Ramirez L."/>
            <person name="Alfaro M."/>
            <person name="Sun H."/>
            <person name="Tritt A."/>
            <person name="Yoshinaga Y."/>
            <person name="Zwiers L.-H."/>
            <person name="Turgeon B."/>
            <person name="Goodwin S."/>
            <person name="Spatafora J."/>
            <person name="Crous P."/>
            <person name="Grigoriev I."/>
        </authorList>
    </citation>
    <scope>NUCLEOTIDE SEQUENCE</scope>
    <source>
        <strain evidence="1">CBS 675.92</strain>
    </source>
</reference>
<sequence>MVVLLTSDVEAGIVGNVDAEPVGTTEDTGVVVLPNGDVDTPEEPDAVAGMVDVEPVDTPEEIEEITVVVLPVSDVDAEIVGAKEEAVVLGSEPPLDPELGLGQLKPEVAIDVGFEEIKVPSERVFKEVEAPGDGTGPLEEGLNEVNVLSELVLLKPTDGMEPVDVGLKEVNVPSELVFEGVEGPCDGIPPVVEGANEVSVPSELAFELEGPSDGIDPVEEGLEDVKALDVGLEEIKVPSVPVLKGSLVGPPVEEGLREVRVPSDLVDGTPTGVELLVMPGPVDGWPGAVDIEDAEALEPDTVGAPCSELEVCPGTPEVGEPGTPLDPDGAVDDCPGIPGVDELGPVEGPCPGLEVCPGASGVDVDETPLEPEGAVEDCPGTPGADELGMPLMDEIEDSENELDEVGRLLGPDEMGVACSDVDVCPGGAVSGVVETRQIVVVPVTGTTDV</sequence>
<evidence type="ECO:0000313" key="2">
    <source>
        <dbReference type="Proteomes" id="UP000800035"/>
    </source>
</evidence>
<dbReference type="EMBL" id="ML976991">
    <property type="protein sequence ID" value="KAF1956535.1"/>
    <property type="molecule type" value="Genomic_DNA"/>
</dbReference>
<accession>A0A6A5TV92</accession>
<dbReference type="AlphaFoldDB" id="A0A6A5TV92"/>
<name>A0A6A5TV92_9PLEO</name>